<reference evidence="11 12" key="1">
    <citation type="submission" date="2024-05" db="EMBL/GenBank/DDBJ databases">
        <authorList>
            <person name="Wallberg A."/>
        </authorList>
    </citation>
    <scope>NUCLEOTIDE SEQUENCE [LARGE SCALE GENOMIC DNA]</scope>
</reference>
<evidence type="ECO:0000256" key="2">
    <source>
        <dbReference type="ARBA" id="ARBA00010337"/>
    </source>
</evidence>
<evidence type="ECO:0000256" key="8">
    <source>
        <dbReference type="RuleBase" id="RU363050"/>
    </source>
</evidence>
<keyword evidence="4 8" id="KW-0493">Microtubule</keyword>
<organism evidence="11 12">
    <name type="scientific">Meganyctiphanes norvegica</name>
    <name type="common">Northern krill</name>
    <name type="synonym">Thysanopoda norvegica</name>
    <dbReference type="NCBI Taxonomy" id="48144"/>
    <lineage>
        <taxon>Eukaryota</taxon>
        <taxon>Metazoa</taxon>
        <taxon>Ecdysozoa</taxon>
        <taxon>Arthropoda</taxon>
        <taxon>Crustacea</taxon>
        <taxon>Multicrustacea</taxon>
        <taxon>Malacostraca</taxon>
        <taxon>Eumalacostraca</taxon>
        <taxon>Eucarida</taxon>
        <taxon>Euphausiacea</taxon>
        <taxon>Euphausiidae</taxon>
        <taxon>Meganyctiphanes</taxon>
    </lineage>
</organism>
<comment type="subunit">
    <text evidence="7">Component of the gamma-tubulin ring complex (gTuRC) consisting of TUBGCP2, TUBGCP3, TUBGCP4, TUBGCP5 and TUBGCP6 and gamma-tubulin TUBG1 or TUBG2. TUBGCP2, TUBGCP3, TUBGCP4, TUBGCP5 and TUBGCP6 assemble in a 5:5:2:1:1 stoichiometry; each is associated with a gamma-tubulin, thereby arranging 14 gamma-tubulins in a helical manner. Gamma-tubulin at the first position is blocked by TUBGCP3 at the last position, allowing 13 protafilaments to grow into a microtubule. The gTuRC (via TUBGCP3 and TUBGCP6) interacts with ACTB and MZT1; the interactions form a luminal bridge that stabilizes the initial structure during complex assembly. The gTuRC (via TUBGCP2) interacts with MZT2A/MZT2B and CDK5RAP2 (via CM1 motif); the interactions play a role in gTuRC activation. Interacts with ATF5; the ATF5:PCNT:polyglutamylated tubulin (PGT) tripartite unites the mother centriole and the pericentriolar material (PCM) in the centrosome.</text>
</comment>
<gene>
    <name evidence="11" type="ORF">MNOR_LOCUS19828</name>
</gene>
<dbReference type="InterPro" id="IPR041470">
    <property type="entry name" value="GCP_N"/>
</dbReference>
<feature type="domain" description="Gamma tubulin complex component C-terminal" evidence="9">
    <location>
        <begin position="513"/>
        <end position="865"/>
    </location>
</feature>
<evidence type="ECO:0000256" key="6">
    <source>
        <dbReference type="ARBA" id="ARBA00093403"/>
    </source>
</evidence>
<comment type="function">
    <text evidence="6">Component of the gamma-tubulin ring complex (gTuRC) which mediates microtubule nucleation. The gTuRC regulates the minus-end nucleation of alpha-beta tubulin heterodimers that grow into microtubule protafilaments, a critical step in centrosome duplication and spindle formation. Plays a role in neuronal migration.</text>
</comment>
<dbReference type="Gene3D" id="1.20.120.1900">
    <property type="entry name" value="Gamma-tubulin complex, C-terminal domain"/>
    <property type="match status" value="1"/>
</dbReference>
<dbReference type="GO" id="GO:0005874">
    <property type="term" value="C:microtubule"/>
    <property type="evidence" value="ECO:0007669"/>
    <property type="project" value="UniProtKB-KW"/>
</dbReference>
<comment type="similarity">
    <text evidence="2 8">Belongs to the TUBGCP family.</text>
</comment>
<keyword evidence="12" id="KW-1185">Reference proteome</keyword>
<dbReference type="GO" id="GO:0051225">
    <property type="term" value="P:spindle assembly"/>
    <property type="evidence" value="ECO:0007669"/>
    <property type="project" value="TreeGrafter"/>
</dbReference>
<dbReference type="Pfam" id="PF04130">
    <property type="entry name" value="GCP_C_terminal"/>
    <property type="match status" value="1"/>
</dbReference>
<dbReference type="GO" id="GO:0000922">
    <property type="term" value="C:spindle pole"/>
    <property type="evidence" value="ECO:0007669"/>
    <property type="project" value="InterPro"/>
</dbReference>
<dbReference type="Proteomes" id="UP001497623">
    <property type="component" value="Unassembled WGS sequence"/>
</dbReference>
<sequence length="891" mass="101787">MISYGTMSEFKIHHTVSELFSLLGISDSPEKYTDILNGSVQHYVSTQLSTANAVKTLAEGAPDPEAFLHKYDELKSRNVQNLDALMVLMEGVVQDHQLRKVVEEPSKIKLLQEGQNLTTLPNILAEIEHASENKLSANQLNELRTRLLKESQVSHVPSEALIKVMGETKDNHPGPPMPAWLSERTFLSLDFVQVPRDPNVGPLGEISSVGQEHQLIEDVLSLMLGFEGSYITVQLPSQAHHPPIFTIDPSVEQTHSRLLSRILPLCGHYSLVIRFIEEKSNYRHGLVNQALAAAMRNLLKDYMDLDFQLVYKSSFHKTIYLTLLKIIDSLYEFINVLFENLPVVTLNSCAHGGAVLSLLHERCMSLIGCGQLQDMMVYLIQAAAQPYLNTLATWIYRGVINDPYKEFMVMDCETGHEDSDHWTQTDLTDDYWEKRYSTSTSNIPSFLQSHADMILRTGKYLNVIRQSDDSVVCPEQSELTYSVHDRAYTEIIERTNNFASKRLLQLLMEEKDLMGRLRSVKHYFLLDQGDFVVGLLTLCEGELSKNIDDVLPARLEALLEMALRTSVANADVYKDDVRCALQPYTLKSQMMRILSIDTEDEREYWPPAERLQLTGLEGFALTFHVTWPVSLVLDRKALTQYQMIFRHLFYCKHVERLLCRVWLSNKVAKSFPIQASRTYAAAFTLRQRMLNFIQNIEYYMMIEVIERNWDSFINKMQKVENIDEVLSFHSDFLGGCLKDCMLTSPELLHMICKLTKICVNFATFILRMRKYYLEAEMCISDERGYEQTDSIDRAESPDLDATLQESATATTPEASESFEQTIARFDLEFSGMLVTLVDRISDMGKENYNDALVNVLYRLDFNNFYTKKTEGLRVVSSPDASLEYNNGPVSG</sequence>
<dbReference type="EMBL" id="CAXKWB010014948">
    <property type="protein sequence ID" value="CAL4112227.1"/>
    <property type="molecule type" value="Genomic_DNA"/>
</dbReference>
<comment type="subcellular location">
    <subcellularLocation>
        <location evidence="1">Cytoplasm</location>
        <location evidence="1">Cytoskeleton</location>
        <location evidence="1">Microtubule organizing center</location>
        <location evidence="1">Centrosome</location>
    </subcellularLocation>
</comment>
<dbReference type="GO" id="GO:0031122">
    <property type="term" value="P:cytoplasmic microtubule organization"/>
    <property type="evidence" value="ECO:0007669"/>
    <property type="project" value="TreeGrafter"/>
</dbReference>
<evidence type="ECO:0000259" key="9">
    <source>
        <dbReference type="Pfam" id="PF04130"/>
    </source>
</evidence>
<dbReference type="FunFam" id="1.20.120.1900:FF:000002">
    <property type="entry name" value="Gamma-tubulin complex component"/>
    <property type="match status" value="1"/>
</dbReference>
<dbReference type="GO" id="GO:0000930">
    <property type="term" value="C:gamma-tubulin complex"/>
    <property type="evidence" value="ECO:0007669"/>
    <property type="project" value="TreeGrafter"/>
</dbReference>
<protein>
    <recommendedName>
        <fullName evidence="8">Gamma-tubulin complex component</fullName>
    </recommendedName>
</protein>
<dbReference type="GO" id="GO:0000278">
    <property type="term" value="P:mitotic cell cycle"/>
    <property type="evidence" value="ECO:0007669"/>
    <property type="project" value="TreeGrafter"/>
</dbReference>
<proteinExistence type="inferred from homology"/>
<dbReference type="GO" id="GO:0051321">
    <property type="term" value="P:meiotic cell cycle"/>
    <property type="evidence" value="ECO:0007669"/>
    <property type="project" value="TreeGrafter"/>
</dbReference>
<feature type="domain" description="Gamma tubulin complex component protein N-terminal" evidence="10">
    <location>
        <begin position="216"/>
        <end position="510"/>
    </location>
</feature>
<dbReference type="GO" id="GO:0007020">
    <property type="term" value="P:microtubule nucleation"/>
    <property type="evidence" value="ECO:0007669"/>
    <property type="project" value="InterPro"/>
</dbReference>
<dbReference type="Pfam" id="PF17681">
    <property type="entry name" value="GCP_N_terminal"/>
    <property type="match status" value="1"/>
</dbReference>
<feature type="non-terminal residue" evidence="11">
    <location>
        <position position="891"/>
    </location>
</feature>
<accession>A0AAV2R6J2</accession>
<dbReference type="InterPro" id="IPR042241">
    <property type="entry name" value="GCP_C_sf"/>
</dbReference>
<dbReference type="GO" id="GO:0005813">
    <property type="term" value="C:centrosome"/>
    <property type="evidence" value="ECO:0007669"/>
    <property type="project" value="UniProtKB-SubCell"/>
</dbReference>
<evidence type="ECO:0000259" key="10">
    <source>
        <dbReference type="Pfam" id="PF17681"/>
    </source>
</evidence>
<dbReference type="InterPro" id="IPR007259">
    <property type="entry name" value="GCP"/>
</dbReference>
<evidence type="ECO:0000256" key="4">
    <source>
        <dbReference type="ARBA" id="ARBA00022701"/>
    </source>
</evidence>
<evidence type="ECO:0000256" key="5">
    <source>
        <dbReference type="ARBA" id="ARBA00023212"/>
    </source>
</evidence>
<dbReference type="PANTHER" id="PTHR19302">
    <property type="entry name" value="GAMMA TUBULIN COMPLEX PROTEIN"/>
    <property type="match status" value="1"/>
</dbReference>
<evidence type="ECO:0000256" key="7">
    <source>
        <dbReference type="ARBA" id="ARBA00093572"/>
    </source>
</evidence>
<keyword evidence="3 8" id="KW-0963">Cytoplasm</keyword>
<evidence type="ECO:0000256" key="3">
    <source>
        <dbReference type="ARBA" id="ARBA00022490"/>
    </source>
</evidence>
<dbReference type="PANTHER" id="PTHR19302:SF13">
    <property type="entry name" value="GAMMA-TUBULIN COMPLEX COMPONENT 2"/>
    <property type="match status" value="1"/>
</dbReference>
<name>A0AAV2R6J2_MEGNR</name>
<dbReference type="GO" id="GO:0043015">
    <property type="term" value="F:gamma-tubulin binding"/>
    <property type="evidence" value="ECO:0007669"/>
    <property type="project" value="InterPro"/>
</dbReference>
<dbReference type="AlphaFoldDB" id="A0AAV2R6J2"/>
<dbReference type="GO" id="GO:0051011">
    <property type="term" value="F:microtubule minus-end binding"/>
    <property type="evidence" value="ECO:0007669"/>
    <property type="project" value="TreeGrafter"/>
</dbReference>
<evidence type="ECO:0000313" key="11">
    <source>
        <dbReference type="EMBL" id="CAL4112227.1"/>
    </source>
</evidence>
<evidence type="ECO:0000313" key="12">
    <source>
        <dbReference type="Proteomes" id="UP001497623"/>
    </source>
</evidence>
<dbReference type="InterPro" id="IPR040457">
    <property type="entry name" value="GCP_C"/>
</dbReference>
<comment type="caution">
    <text evidence="11">The sequence shown here is derived from an EMBL/GenBank/DDBJ whole genome shotgun (WGS) entry which is preliminary data.</text>
</comment>
<keyword evidence="5 8" id="KW-0206">Cytoskeleton</keyword>
<evidence type="ECO:0000256" key="1">
    <source>
        <dbReference type="ARBA" id="ARBA00004300"/>
    </source>
</evidence>